<keyword evidence="2" id="KW-1185">Reference proteome</keyword>
<dbReference type="InterPro" id="IPR009079">
    <property type="entry name" value="4_helix_cytokine-like_core"/>
</dbReference>
<dbReference type="GeneTree" id="ENSGT01120000273710"/>
<dbReference type="Proteomes" id="UP000261380">
    <property type="component" value="Unplaced"/>
</dbReference>
<dbReference type="AlphaFoldDB" id="A0A3B5M2B7"/>
<dbReference type="Gene3D" id="1.20.1250.70">
    <property type="entry name" value="Interleukin-15/Interleukin-21"/>
    <property type="match status" value="1"/>
</dbReference>
<protein>
    <submittedName>
        <fullName evidence="1">Uncharacterized protein</fullName>
    </submittedName>
</protein>
<dbReference type="Ensembl" id="ENSXCOT00000017657.1">
    <property type="protein sequence ID" value="ENSXCOP00000017435.1"/>
    <property type="gene ID" value="ENSXCOG00000013148.1"/>
</dbReference>
<dbReference type="SUPFAM" id="SSF47266">
    <property type="entry name" value="4-helical cytokines"/>
    <property type="match status" value="1"/>
</dbReference>
<reference evidence="1" key="1">
    <citation type="submission" date="2025-08" db="UniProtKB">
        <authorList>
            <consortium name="Ensembl"/>
        </authorList>
    </citation>
    <scope>IDENTIFICATION</scope>
</reference>
<evidence type="ECO:0000313" key="1">
    <source>
        <dbReference type="Ensembl" id="ENSXCOP00000017435.1"/>
    </source>
</evidence>
<sequence>HLSPECPLLLLTTDPHPHLHRPHLHKHMEEQVCVKAPPTLQQQNHKEEESPPRTGFQKCPIATLRCFADEFSVLCEEMKVSGLKCTQQRISPSLRNMADKFNKVNNYTITITITITTSDCRLCELHPEESPKRFLGVLQKTICTVCRMKPQGSFCSGCSGELKARSHECSGCFCTNWKKVRISPDRKSKVLWV</sequence>
<organism evidence="1 2">
    <name type="scientific">Xiphophorus couchianus</name>
    <name type="common">Monterrey platyfish</name>
    <dbReference type="NCBI Taxonomy" id="32473"/>
    <lineage>
        <taxon>Eukaryota</taxon>
        <taxon>Metazoa</taxon>
        <taxon>Chordata</taxon>
        <taxon>Craniata</taxon>
        <taxon>Vertebrata</taxon>
        <taxon>Euteleostomi</taxon>
        <taxon>Actinopterygii</taxon>
        <taxon>Neopterygii</taxon>
        <taxon>Teleostei</taxon>
        <taxon>Neoteleostei</taxon>
        <taxon>Acanthomorphata</taxon>
        <taxon>Ovalentaria</taxon>
        <taxon>Atherinomorphae</taxon>
        <taxon>Cyprinodontiformes</taxon>
        <taxon>Poeciliidae</taxon>
        <taxon>Poeciliinae</taxon>
        <taxon>Xiphophorus</taxon>
    </lineage>
</organism>
<evidence type="ECO:0000313" key="2">
    <source>
        <dbReference type="Proteomes" id="UP000261380"/>
    </source>
</evidence>
<proteinExistence type="predicted"/>
<accession>A0A3B5M2B7</accession>
<name>A0A3B5M2B7_9TELE</name>
<reference evidence="1" key="2">
    <citation type="submission" date="2025-09" db="UniProtKB">
        <authorList>
            <consortium name="Ensembl"/>
        </authorList>
    </citation>
    <scope>IDENTIFICATION</scope>
</reference>
<dbReference type="STRING" id="32473.ENSXCOP00000017435"/>